<gene>
    <name evidence="1" type="ordered locus">VEA_003891</name>
</gene>
<protein>
    <submittedName>
        <fullName evidence="1">Uncharacterized protein</fullName>
    </submittedName>
</protein>
<dbReference type="Proteomes" id="UP000002571">
    <property type="component" value="Chromosome 1"/>
</dbReference>
<evidence type="ECO:0000313" key="1">
    <source>
        <dbReference type="EMBL" id="ACY52051.1"/>
    </source>
</evidence>
<organism evidence="1 2">
    <name type="scientific">Vibrio antiquarius (strain Ex25)</name>
    <dbReference type="NCBI Taxonomy" id="150340"/>
    <lineage>
        <taxon>Bacteria</taxon>
        <taxon>Pseudomonadati</taxon>
        <taxon>Pseudomonadota</taxon>
        <taxon>Gammaproteobacteria</taxon>
        <taxon>Vibrionales</taxon>
        <taxon>Vibrionaceae</taxon>
        <taxon>Vibrio</taxon>
        <taxon>Vibrio diabolicus subgroup</taxon>
    </lineage>
</organism>
<keyword evidence="2" id="KW-1185">Reference proteome</keyword>
<sequence length="37" mass="3972">MDRSSSMKRKHNKTVLCAFVSGSVFGAALVIAMSLPM</sequence>
<dbReference type="EMBL" id="CP001805">
    <property type="protein sequence ID" value="ACY52051.1"/>
    <property type="molecule type" value="Genomic_DNA"/>
</dbReference>
<name>A0ACA6QP19_VIBAE</name>
<evidence type="ECO:0000313" key="2">
    <source>
        <dbReference type="Proteomes" id="UP000002571"/>
    </source>
</evidence>
<reference evidence="1" key="1">
    <citation type="submission" date="2009-10" db="EMBL/GenBank/DDBJ databases">
        <authorList>
            <consortium name="Los Alamos National Laboratory (LANL)"/>
            <consortium name="National Microbial Pathogen Data Resource (NMPDR)"/>
            <person name="Munk A.C."/>
            <person name="Tapia R."/>
            <person name="Green L."/>
            <person name="Rogers Y."/>
            <person name="Detter J.C."/>
            <person name="Bruce D."/>
            <person name="Brettin T.S."/>
            <person name="Colwell R."/>
            <person name="Huq A."/>
            <person name="Grim C.J."/>
            <person name="Hasan N.A."/>
            <person name="Vonstein V."/>
            <person name="Bartels D."/>
        </authorList>
    </citation>
    <scope>NUCLEOTIDE SEQUENCE</scope>
    <source>
        <strain evidence="1">EX25</strain>
    </source>
</reference>
<proteinExistence type="predicted"/>
<accession>A0ACA6QP19</accession>